<organism evidence="2">
    <name type="scientific">Picea glauca</name>
    <name type="common">White spruce</name>
    <name type="synonym">Pinus glauca</name>
    <dbReference type="NCBI Taxonomy" id="3330"/>
    <lineage>
        <taxon>Eukaryota</taxon>
        <taxon>Viridiplantae</taxon>
        <taxon>Streptophyta</taxon>
        <taxon>Embryophyta</taxon>
        <taxon>Tracheophyta</taxon>
        <taxon>Spermatophyta</taxon>
        <taxon>Pinopsida</taxon>
        <taxon>Pinidae</taxon>
        <taxon>Conifers I</taxon>
        <taxon>Pinales</taxon>
        <taxon>Pinaceae</taxon>
        <taxon>Picea</taxon>
    </lineage>
</organism>
<comment type="caution">
    <text evidence="2">The sequence shown here is derived from an EMBL/GenBank/DDBJ whole genome shotgun (WGS) entry which is preliminary data.</text>
</comment>
<evidence type="ECO:0000256" key="1">
    <source>
        <dbReference type="SAM" id="Phobius"/>
    </source>
</evidence>
<gene>
    <name evidence="2" type="ORF">ABT39_MTgene4901</name>
</gene>
<keyword evidence="2" id="KW-0496">Mitochondrion</keyword>
<geneLocation type="mitochondrion" evidence="2"/>
<sequence>MDWLLDMLPGTLLLVDLLNLALTMMPLLPLLVNLFLRLMDQQVQGIPIWICDWRLYNCI</sequence>
<protein>
    <submittedName>
        <fullName evidence="2">Uncharacterized protein</fullName>
    </submittedName>
</protein>
<proteinExistence type="predicted"/>
<keyword evidence="1" id="KW-0812">Transmembrane</keyword>
<name>A0A101LYW8_PICGL</name>
<dbReference type="AlphaFoldDB" id="A0A101LYW8"/>
<reference evidence="2" key="1">
    <citation type="journal article" date="2015" name="Genome Biol. Evol.">
        <title>Organellar Genomes of White Spruce (Picea glauca): Assembly and Annotation.</title>
        <authorList>
            <person name="Jackman S.D."/>
            <person name="Warren R.L."/>
            <person name="Gibb E.A."/>
            <person name="Vandervalk B.P."/>
            <person name="Mohamadi H."/>
            <person name="Chu J."/>
            <person name="Raymond A."/>
            <person name="Pleasance S."/>
            <person name="Coope R."/>
            <person name="Wildung M.R."/>
            <person name="Ritland C.E."/>
            <person name="Bousquet J."/>
            <person name="Jones S.J."/>
            <person name="Bohlmann J."/>
            <person name="Birol I."/>
        </authorList>
    </citation>
    <scope>NUCLEOTIDE SEQUENCE [LARGE SCALE GENOMIC DNA]</scope>
    <source>
        <tissue evidence="2">Flushing bud</tissue>
    </source>
</reference>
<evidence type="ECO:0000313" key="2">
    <source>
        <dbReference type="EMBL" id="KUM47906.1"/>
    </source>
</evidence>
<dbReference type="EMBL" id="LKAM01000006">
    <property type="protein sequence ID" value="KUM47906.1"/>
    <property type="molecule type" value="Genomic_DNA"/>
</dbReference>
<accession>A0A101LYW8</accession>
<keyword evidence="1" id="KW-1133">Transmembrane helix</keyword>
<feature type="transmembrane region" description="Helical" evidence="1">
    <location>
        <begin position="12"/>
        <end position="36"/>
    </location>
</feature>
<keyword evidence="1" id="KW-0472">Membrane</keyword>